<dbReference type="RefSeq" id="WP_078699648.1">
    <property type="nucleotide sequence ID" value="NZ_LT796768.1"/>
</dbReference>
<dbReference type="CDD" id="cd06193">
    <property type="entry name" value="siderophore_interacting"/>
    <property type="match status" value="1"/>
</dbReference>
<dbReference type="InterPro" id="IPR013113">
    <property type="entry name" value="SIP_FAD-bd"/>
</dbReference>
<dbReference type="SUPFAM" id="SSF63380">
    <property type="entry name" value="Riboflavin synthase domain-like"/>
    <property type="match status" value="1"/>
</dbReference>
<accession>A0A1T4YZJ7</accession>
<dbReference type="Pfam" id="PF04954">
    <property type="entry name" value="SIP"/>
    <property type="match status" value="1"/>
</dbReference>
<dbReference type="InterPro" id="IPR017927">
    <property type="entry name" value="FAD-bd_FR_type"/>
</dbReference>
<evidence type="ECO:0000313" key="2">
    <source>
        <dbReference type="EMBL" id="SKB07166.1"/>
    </source>
</evidence>
<dbReference type="Proteomes" id="UP000191040">
    <property type="component" value="Chromosome I"/>
</dbReference>
<evidence type="ECO:0000313" key="3">
    <source>
        <dbReference type="Proteomes" id="UP000191040"/>
    </source>
</evidence>
<dbReference type="AlphaFoldDB" id="A0A1T4YZJ7"/>
<dbReference type="GO" id="GO:0016491">
    <property type="term" value="F:oxidoreductase activity"/>
    <property type="evidence" value="ECO:0007669"/>
    <property type="project" value="InterPro"/>
</dbReference>
<reference evidence="3" key="1">
    <citation type="submission" date="2017-02" db="EMBL/GenBank/DDBJ databases">
        <authorList>
            <person name="Varghese N."/>
            <person name="Submissions S."/>
        </authorList>
    </citation>
    <scope>NUCLEOTIDE SEQUENCE [LARGE SCALE GENOMIC DNA]</scope>
    <source>
        <strain evidence="3">9H-4</strain>
    </source>
</reference>
<dbReference type="STRING" id="1736691.SAMN06295964_1584"/>
<protein>
    <submittedName>
        <fullName evidence="2">NADPH-dependent ferric siderophore reductase, contains FAD-binding and SIP domains</fullName>
    </submittedName>
</protein>
<dbReference type="Gene3D" id="2.40.30.10">
    <property type="entry name" value="Translation factors"/>
    <property type="match status" value="1"/>
</dbReference>
<dbReference type="InterPro" id="IPR039261">
    <property type="entry name" value="FNR_nucleotide-bd"/>
</dbReference>
<dbReference type="InterPro" id="IPR039374">
    <property type="entry name" value="SIP_fam"/>
</dbReference>
<name>A0A1T4YZJ7_9ACTN</name>
<organism evidence="2 3">
    <name type="scientific">Aeromicrobium choanae</name>
    <dbReference type="NCBI Taxonomy" id="1736691"/>
    <lineage>
        <taxon>Bacteria</taxon>
        <taxon>Bacillati</taxon>
        <taxon>Actinomycetota</taxon>
        <taxon>Actinomycetes</taxon>
        <taxon>Propionibacteriales</taxon>
        <taxon>Nocardioidaceae</taxon>
        <taxon>Aeromicrobium</taxon>
    </lineage>
</organism>
<dbReference type="EMBL" id="LT796768">
    <property type="protein sequence ID" value="SKB07166.1"/>
    <property type="molecule type" value="Genomic_DNA"/>
</dbReference>
<dbReference type="Pfam" id="PF08021">
    <property type="entry name" value="FAD_binding_9"/>
    <property type="match status" value="1"/>
</dbReference>
<proteinExistence type="predicted"/>
<evidence type="ECO:0000259" key="1">
    <source>
        <dbReference type="PROSITE" id="PS51384"/>
    </source>
</evidence>
<keyword evidence="3" id="KW-1185">Reference proteome</keyword>
<dbReference type="PROSITE" id="PS51384">
    <property type="entry name" value="FAD_FR"/>
    <property type="match status" value="1"/>
</dbReference>
<gene>
    <name evidence="2" type="ORF">SAMN06295964_1584</name>
</gene>
<dbReference type="Gene3D" id="3.40.50.80">
    <property type="entry name" value="Nucleotide-binding domain of ferredoxin-NADP reductase (FNR) module"/>
    <property type="match status" value="1"/>
</dbReference>
<dbReference type="PANTHER" id="PTHR30157">
    <property type="entry name" value="FERRIC REDUCTASE, NADPH-DEPENDENT"/>
    <property type="match status" value="1"/>
</dbReference>
<dbReference type="InterPro" id="IPR017938">
    <property type="entry name" value="Riboflavin_synthase-like_b-brl"/>
</dbReference>
<dbReference type="InterPro" id="IPR007037">
    <property type="entry name" value="SIP_rossman_dom"/>
</dbReference>
<dbReference type="PANTHER" id="PTHR30157:SF0">
    <property type="entry name" value="NADPH-DEPENDENT FERRIC-CHELATE REDUCTASE"/>
    <property type="match status" value="1"/>
</dbReference>
<sequence>MKTFVATVLGRRVLTPHLVSITLGEIDEWESTGIPDEYVRLLLPPRPDAPVVLPEIGEDWSVTYPEGAEELVPRVYTISDHRIVDGRVRVDVDVALHDHGVGSDWARTCEPGDRVGLLEPHGLYRPPADATEQVFVCDLTGVPALARILRGLEPGVRADVHVVVKDASDEVPLPSTADVTAQWQVVENDHDIPDALEAALRARDLPADPTGRYVWLAGEARAGRAARKLLRRDLGWPQASFYTCGYWQIEGEKWNARYEKVAEQVQAKAMDAYERAGEDEGAYLDELEDIYESVGL</sequence>
<feature type="domain" description="FAD-binding FR-type" evidence="1">
    <location>
        <begin position="1"/>
        <end position="127"/>
    </location>
</feature>